<feature type="compositionally biased region" description="Polar residues" evidence="2">
    <location>
        <begin position="196"/>
        <end position="209"/>
    </location>
</feature>
<feature type="binding site" evidence="1">
    <location>
        <position position="287"/>
    </location>
    <ligand>
        <name>ATP</name>
        <dbReference type="ChEBI" id="CHEBI:30616"/>
    </ligand>
</feature>
<feature type="region of interest" description="Disordered" evidence="2">
    <location>
        <begin position="25"/>
        <end position="55"/>
    </location>
</feature>
<protein>
    <submittedName>
        <fullName evidence="3">SBK</fullName>
        <ecNumber evidence="3">2.7.11.1</ecNumber>
    </submittedName>
</protein>
<dbReference type="Proteomes" id="UP000675881">
    <property type="component" value="Chromosome 2"/>
</dbReference>
<dbReference type="PROSITE" id="PS00107">
    <property type="entry name" value="PROTEIN_KINASE_ATP"/>
    <property type="match status" value="1"/>
</dbReference>
<evidence type="ECO:0000256" key="1">
    <source>
        <dbReference type="PROSITE-ProRule" id="PRU10141"/>
    </source>
</evidence>
<dbReference type="EMBL" id="HG994581">
    <property type="protein sequence ID" value="CAF2870950.1"/>
    <property type="molecule type" value="Genomic_DNA"/>
</dbReference>
<dbReference type="InterPro" id="IPR017441">
    <property type="entry name" value="Protein_kinase_ATP_BS"/>
</dbReference>
<dbReference type="GO" id="GO:0005524">
    <property type="term" value="F:ATP binding"/>
    <property type="evidence" value="ECO:0007669"/>
    <property type="project" value="UniProtKB-UniRule"/>
</dbReference>
<feature type="compositionally biased region" description="Low complexity" evidence="2">
    <location>
        <begin position="157"/>
        <end position="167"/>
    </location>
</feature>
<dbReference type="AlphaFoldDB" id="A0A7R8CN05"/>
<keyword evidence="4" id="KW-1185">Reference proteome</keyword>
<reference evidence="3" key="1">
    <citation type="submission" date="2021-02" db="EMBL/GenBank/DDBJ databases">
        <authorList>
            <person name="Bekaert M."/>
        </authorList>
    </citation>
    <scope>NUCLEOTIDE SEQUENCE</scope>
    <source>
        <strain evidence="3">IoA-00</strain>
    </source>
</reference>
<dbReference type="Pfam" id="PF00069">
    <property type="entry name" value="Pkinase"/>
    <property type="match status" value="1"/>
</dbReference>
<evidence type="ECO:0000256" key="2">
    <source>
        <dbReference type="SAM" id="MobiDB-lite"/>
    </source>
</evidence>
<name>A0A7R8CN05_LEPSM</name>
<dbReference type="PROSITE" id="PS50011">
    <property type="entry name" value="PROTEIN_KINASE_DOM"/>
    <property type="match status" value="1"/>
</dbReference>
<dbReference type="OrthoDB" id="6513151at2759"/>
<dbReference type="EC" id="2.7.11.1" evidence="3"/>
<dbReference type="InterPro" id="IPR000719">
    <property type="entry name" value="Prot_kinase_dom"/>
</dbReference>
<gene>
    <name evidence="3" type="ORF">LSAA_6554</name>
</gene>
<feature type="compositionally biased region" description="Basic and acidic residues" evidence="2">
    <location>
        <begin position="573"/>
        <end position="584"/>
    </location>
</feature>
<keyword evidence="1" id="KW-0067">ATP-binding</keyword>
<feature type="region of interest" description="Disordered" evidence="2">
    <location>
        <begin position="558"/>
        <end position="584"/>
    </location>
</feature>
<proteinExistence type="predicted"/>
<dbReference type="PANTHER" id="PTHR24359">
    <property type="entry name" value="SERINE/THREONINE-PROTEIN KINASE SBK1"/>
    <property type="match status" value="1"/>
</dbReference>
<feature type="region of interest" description="Disordered" evidence="2">
    <location>
        <begin position="157"/>
        <end position="209"/>
    </location>
</feature>
<organism evidence="3 4">
    <name type="scientific">Lepeophtheirus salmonis</name>
    <name type="common">Salmon louse</name>
    <name type="synonym">Caligus salmonis</name>
    <dbReference type="NCBI Taxonomy" id="72036"/>
    <lineage>
        <taxon>Eukaryota</taxon>
        <taxon>Metazoa</taxon>
        <taxon>Ecdysozoa</taxon>
        <taxon>Arthropoda</taxon>
        <taxon>Crustacea</taxon>
        <taxon>Multicrustacea</taxon>
        <taxon>Hexanauplia</taxon>
        <taxon>Copepoda</taxon>
        <taxon>Siphonostomatoida</taxon>
        <taxon>Caligidae</taxon>
        <taxon>Lepeophtheirus</taxon>
    </lineage>
</organism>
<dbReference type="InterPro" id="IPR011009">
    <property type="entry name" value="Kinase-like_dom_sf"/>
</dbReference>
<evidence type="ECO:0000313" key="3">
    <source>
        <dbReference type="EMBL" id="CAF2870950.1"/>
    </source>
</evidence>
<dbReference type="PANTHER" id="PTHR24359:SF1">
    <property type="entry name" value="INHIBITOR OF NUCLEAR FACTOR KAPPA-B KINASE EPSILON SUBUNIT HOMOLOG 1-RELATED"/>
    <property type="match status" value="1"/>
</dbReference>
<accession>A0A7R8CN05</accession>
<dbReference type="GO" id="GO:0004674">
    <property type="term" value="F:protein serine/threonine kinase activity"/>
    <property type="evidence" value="ECO:0007669"/>
    <property type="project" value="UniProtKB-EC"/>
</dbReference>
<dbReference type="SUPFAM" id="SSF56112">
    <property type="entry name" value="Protein kinase-like (PK-like)"/>
    <property type="match status" value="1"/>
</dbReference>
<sequence>MMRIPLEFTSTDIIDESRLRMERYKEKKKLRKIRSASEERASSSNATPPSSPAHVINGYSSINNEIKDHIMRELQIVPKDTHSLSKFRYDITPPKCGFTPTPPSRKKKGNSFKDEEQEEGRSILIEEENCSRGTRELTLFSSSVSSTKTAFSQLSSEAFSSSSTSQSPIFENPPKRPHNDPFNNDNNNQIMATGGPQVSNSMPSPRSHASLNRTLYTSASSSRQYNYKSEIDLDSSLGSSQHEDALIRQVKVDFDKEFDILQKIGEGWFSRVYLSEYTPTGEELVIKMINSQKVTYEEFLQEVRYSVLLSSHKNILRIYDGLVFQAKGYFVFAAEYAPLGDLTSNVLSERGIGETATKSITKQIASALEWSDFSKVKLCDFGSVRTQGDIVIKKNELLPYCPPELFARHANEYYQVDKMQDIFQFGIVIFFCLFGILPWQKKQTLKPILILGTFTPGGIKNQKILDPDPYKRLPLVEVTNYTEDKWTRLKKPHSLTGSLIPQNLITIGNFSSSTKSNIKGNQRQISRSIHSDPLKNNHILSDGFHSSQWEAFEVFTRTPRIGKPSSDPSEVDPDSKKGDKSEVEGHSRPAFLFFITGESGHGCHSFFDDCNSEGSFLGLSGSSHFLSSVDILSRSGNPRDSPENLFSRLRQICGSNEHPSPVDALNRILFLMLGKQAEFAVPSTPVKWRNTKEKNSRYASL</sequence>
<feature type="region of interest" description="Disordered" evidence="2">
    <location>
        <begin position="94"/>
        <end position="129"/>
    </location>
</feature>
<evidence type="ECO:0000313" key="4">
    <source>
        <dbReference type="Proteomes" id="UP000675881"/>
    </source>
</evidence>
<dbReference type="Gene3D" id="1.10.510.10">
    <property type="entry name" value="Transferase(Phosphotransferase) domain 1"/>
    <property type="match status" value="2"/>
</dbReference>
<keyword evidence="1" id="KW-0547">Nucleotide-binding</keyword>
<keyword evidence="3" id="KW-0808">Transferase</keyword>